<accession>A0A1U8APD6</accession>
<dbReference type="GeneID" id="104606107"/>
<gene>
    <name evidence="6" type="primary">LOC104606107</name>
</gene>
<protein>
    <submittedName>
        <fullName evidence="6">Homeobox protein LUMINIDEPENDENS-like isoform X1</fullName>
    </submittedName>
</protein>
<reference evidence="6" key="1">
    <citation type="submission" date="2025-08" db="UniProtKB">
        <authorList>
            <consortium name="RefSeq"/>
        </authorList>
    </citation>
    <scope>IDENTIFICATION</scope>
</reference>
<dbReference type="InParanoid" id="A0A1U8APD6"/>
<feature type="compositionally biased region" description="Basic and acidic residues" evidence="3">
    <location>
        <begin position="485"/>
        <end position="496"/>
    </location>
</feature>
<name>A0A1U8APD6_NELNU</name>
<feature type="region of interest" description="Disordered" evidence="3">
    <location>
        <begin position="912"/>
        <end position="939"/>
    </location>
</feature>
<proteinExistence type="predicted"/>
<dbReference type="AlphaFoldDB" id="A0A1U8APD6"/>
<feature type="compositionally biased region" description="Polar residues" evidence="3">
    <location>
        <begin position="617"/>
        <end position="637"/>
    </location>
</feature>
<feature type="region of interest" description="Disordered" evidence="3">
    <location>
        <begin position="448"/>
        <end position="505"/>
    </location>
</feature>
<dbReference type="GO" id="GO:0005634">
    <property type="term" value="C:nucleus"/>
    <property type="evidence" value="ECO:0000318"/>
    <property type="project" value="GO_Central"/>
</dbReference>
<feature type="region of interest" description="Disordered" evidence="3">
    <location>
        <begin position="973"/>
        <end position="1034"/>
    </location>
</feature>
<dbReference type="OrthoDB" id="1920276at2759"/>
<evidence type="ECO:0000256" key="3">
    <source>
        <dbReference type="SAM" id="MobiDB-lite"/>
    </source>
</evidence>
<dbReference type="GO" id="GO:0003677">
    <property type="term" value="F:DNA binding"/>
    <property type="evidence" value="ECO:0007669"/>
    <property type="project" value="UniProtKB-KW"/>
</dbReference>
<dbReference type="GO" id="GO:0010228">
    <property type="term" value="P:vegetative to reproductive phase transition of meristem"/>
    <property type="evidence" value="ECO:0000318"/>
    <property type="project" value="GO_Central"/>
</dbReference>
<feature type="compositionally biased region" description="Polar residues" evidence="3">
    <location>
        <begin position="454"/>
        <end position="463"/>
    </location>
</feature>
<feature type="domain" description="Homeobox" evidence="4">
    <location>
        <begin position="60"/>
        <end position="124"/>
    </location>
</feature>
<dbReference type="PANTHER" id="PTHR33400:SF6">
    <property type="entry name" value="HOMEOBOX PROTEIN LUMINIDEPENDENS"/>
    <property type="match status" value="1"/>
</dbReference>
<comment type="subcellular location">
    <subcellularLocation>
        <location evidence="1">Nucleus</location>
    </subcellularLocation>
</comment>
<dbReference type="PANTHER" id="PTHR33400">
    <property type="entry name" value="ZINC FINGER CCCH DOMAIN-CONTAINING PROTEIN 6-RELATED"/>
    <property type="match status" value="1"/>
</dbReference>
<dbReference type="SMART" id="SM00389">
    <property type="entry name" value="HOX"/>
    <property type="match status" value="1"/>
</dbReference>
<evidence type="ECO:0000256" key="2">
    <source>
        <dbReference type="ARBA" id="ARBA00023125"/>
    </source>
</evidence>
<dbReference type="SUPFAM" id="SSF47676">
    <property type="entry name" value="Conserved domain common to transcription factors TFIIS, elongin A, CRSP70"/>
    <property type="match status" value="1"/>
</dbReference>
<feature type="region of interest" description="Disordered" evidence="3">
    <location>
        <begin position="607"/>
        <end position="639"/>
    </location>
</feature>
<sequence>MEACMENSTNTFQMFVESQKELFDEQIDQLQKIVVRQCKLTGANPLSQEMAAGALSIKIGKRPRDLLNPKAVKYMQSLFSIKDTISKKESREISALCGVTVMQLQVREFFAGQRSRVRKLVQLSKEKVVRSNAGMASHDGCSTNSNHVMPISPVPLNSVDPKTVEEAPSCSSQDETIPDIDNSDKNFLENIFNLMRKEETFSGQVKLMEWILQIQNSSVLYWFLTKDGLMILATWLSQAALEEQTTVLLVILKVLCHLPLHKALPVHMSAILQTVNRLRFYRTSDISNRARVLLSRWSKLFVRSQALKKPTSVISNGEAHEEIIRNQRIGEILSDEVQVTKVDIPVLILWGQILSLTSGSSEVGRESESYRALKLLPASADDSNRRHTRIVSLPQTRERRRVLLVEQPGQKTGGRNQQGAKVVTAIQGRPMSADDIQKAKMRATFLQSKYGKTGSPSKHSLLQRTEDPVKSSASQTSNSQSIDKTPIRSKVEEDTKSTVLGSKNSPIMLKTPVDLKPSLELRVPPEESLKRGQIPWQTPPELRINGLWGIGAGEKSKEVEIQTERLRREKETFYHNIQDIPINPKEPWDLEIDYDDTLTPEIPIEQLPDDDAASLPSPCQNNGDKSATTPVGTNNGSAPEPDLELLAVLLKNPELVFALTSGQCGNLTSEETVKLLDMIKASGIGLPGGLNGSSGKAEQKLEITSLPSPTPPSERRMSAWRSEGTKSLLQPPVPATKGGGSGFPAVPATVSLLENPPATTSVRPQLPTTVITSQIPTVITQLSQQLLPALQPSSSQQTLAAGMPENQLTAMNPSPNQRLLSSPLLPMTHIPVTCPPSQNLHASSPLLRPETSSIGQMHNLNSATVSIVLNPPNERQLVSVPQLPPLLPTPTRPQPPLLPEPPIFSPSYPTMPLNASNSGKQGPFSDSTMDRQGSASNSIAHTNQSNYNAFLGQPPLLSATRWETKEFTSEPELEMWSPERSPMRSPEYRSGWNFTEARRDYGRNSRPDWSRHRSSGRLNRDCRHGGRRWHDRRH</sequence>
<dbReference type="InterPro" id="IPR001356">
    <property type="entry name" value="HD"/>
</dbReference>
<dbReference type="RefSeq" id="XP_010269458.1">
    <property type="nucleotide sequence ID" value="XM_010271156.2"/>
</dbReference>
<dbReference type="KEGG" id="nnu:104606107"/>
<evidence type="ECO:0000313" key="6">
    <source>
        <dbReference type="RefSeq" id="XP_010269458.1"/>
    </source>
</evidence>
<dbReference type="STRING" id="4432.A0A1U8APD6"/>
<dbReference type="Proteomes" id="UP000189703">
    <property type="component" value="Unplaced"/>
</dbReference>
<keyword evidence="5" id="KW-1185">Reference proteome</keyword>
<feature type="compositionally biased region" description="Low complexity" evidence="3">
    <location>
        <begin position="471"/>
        <end position="481"/>
    </location>
</feature>
<evidence type="ECO:0000313" key="5">
    <source>
        <dbReference type="Proteomes" id="UP000189703"/>
    </source>
</evidence>
<keyword evidence="2" id="KW-0238">DNA-binding</keyword>
<organism evidence="5 6">
    <name type="scientific">Nelumbo nucifera</name>
    <name type="common">Sacred lotus</name>
    <dbReference type="NCBI Taxonomy" id="4432"/>
    <lineage>
        <taxon>Eukaryota</taxon>
        <taxon>Viridiplantae</taxon>
        <taxon>Streptophyta</taxon>
        <taxon>Embryophyta</taxon>
        <taxon>Tracheophyta</taxon>
        <taxon>Spermatophyta</taxon>
        <taxon>Magnoliopsida</taxon>
        <taxon>Proteales</taxon>
        <taxon>Nelumbonaceae</taxon>
        <taxon>Nelumbo</taxon>
    </lineage>
</organism>
<evidence type="ECO:0000259" key="4">
    <source>
        <dbReference type="SMART" id="SM00389"/>
    </source>
</evidence>
<dbReference type="eggNOG" id="ENOG502QSCV">
    <property type="taxonomic scope" value="Eukaryota"/>
</dbReference>
<dbReference type="FunCoup" id="A0A1U8APD6">
    <property type="interactions" value="2313"/>
</dbReference>
<dbReference type="InterPro" id="IPR035441">
    <property type="entry name" value="TFIIS/LEDGF_dom_sf"/>
</dbReference>
<feature type="compositionally biased region" description="Basic residues" evidence="3">
    <location>
        <begin position="1025"/>
        <end position="1034"/>
    </location>
</feature>
<feature type="compositionally biased region" description="Polar residues" evidence="3">
    <location>
        <begin position="913"/>
        <end position="939"/>
    </location>
</feature>
<dbReference type="OMA" id="PDNVCSI"/>
<evidence type="ECO:0000256" key="1">
    <source>
        <dbReference type="ARBA" id="ARBA00004123"/>
    </source>
</evidence>
<feature type="compositionally biased region" description="Basic and acidic residues" evidence="3">
    <location>
        <begin position="996"/>
        <end position="1011"/>
    </location>
</feature>